<comment type="caution">
    <text evidence="1">The sequence shown here is derived from an EMBL/GenBank/DDBJ whole genome shotgun (WGS) entry which is preliminary data.</text>
</comment>
<dbReference type="OrthoDB" id="784948at2"/>
<accession>A0A372NNF1</accession>
<name>A0A372NNF1_9SPHI</name>
<organism evidence="1 2">
    <name type="scientific">Mucilaginibacter conchicola</name>
    <dbReference type="NCBI Taxonomy" id="2303333"/>
    <lineage>
        <taxon>Bacteria</taxon>
        <taxon>Pseudomonadati</taxon>
        <taxon>Bacteroidota</taxon>
        <taxon>Sphingobacteriia</taxon>
        <taxon>Sphingobacteriales</taxon>
        <taxon>Sphingobacteriaceae</taxon>
        <taxon>Mucilaginibacter</taxon>
    </lineage>
</organism>
<protein>
    <submittedName>
        <fullName evidence="1">Uncharacterized protein</fullName>
    </submittedName>
</protein>
<evidence type="ECO:0000313" key="2">
    <source>
        <dbReference type="Proteomes" id="UP000264217"/>
    </source>
</evidence>
<reference evidence="1 2" key="1">
    <citation type="submission" date="2018-08" db="EMBL/GenBank/DDBJ databases">
        <title>Mucilaginibacter sp. MYSH2.</title>
        <authorList>
            <person name="Seo T."/>
        </authorList>
    </citation>
    <scope>NUCLEOTIDE SEQUENCE [LARGE SCALE GENOMIC DNA]</scope>
    <source>
        <strain evidence="1 2">MYSH2</strain>
    </source>
</reference>
<keyword evidence="2" id="KW-1185">Reference proteome</keyword>
<dbReference type="RefSeq" id="WP_117393884.1">
    <property type="nucleotide sequence ID" value="NZ_QWDC01000004.1"/>
</dbReference>
<dbReference type="EMBL" id="QWDC01000004">
    <property type="protein sequence ID" value="RFZ90472.1"/>
    <property type="molecule type" value="Genomic_DNA"/>
</dbReference>
<sequence>MSLTASIEIYHKPSAILDSYGSRTQYAQVSIAIYDDLTGQRTNGNNCVVTYTISDGGNSAKITQTANIPGLQQIIYDGQIGQVMFNSAGRVVSSTLKEFNVVSVTGGSTTTPPVAPPASNLIISNVRVDKSESAQDAKDAQITVIATSNYLPIAYKLDNTLTSASPVFTGLSGGSHIITAVDASGNTASFTVFIPTVTNLLISDPSVKLPGGNISRWNAAFNPIVFTYQRRDFVVSGMEQNPADGNTRIIIDGDMRLVQKEDLIYIKTPACEGTFKVLAPYDAARLVIDLPYTFGSNTYVERSGFVNINRLRPYYKMLTRISFFDKLTGKASTITSSNRPDNEGKTRADISNFLQSLLRAKDDNDYAALNYRDENLSASYRVTYAQHWDDNTADGHTTAFINIEQPYYILYSARQLGEKNGGNMAAYVPFASVPNGIENAKWITDFIEPAYSNGYPFDIGFIYSEDLVGRSIYAEFIPLDINRNPLAGTTNTYLLNDDGSWLLNSDGSKYVIAKQSVAKVAVPGQLGLNRLLIQGPFADDVYYLNVTLKYDEGGTARTVTQTQTIRIDDAVEDQSVYLRWIGLNGSWNRNRRTA</sequence>
<gene>
    <name evidence="1" type="ORF">D0C36_22065</name>
</gene>
<dbReference type="AlphaFoldDB" id="A0A372NNF1"/>
<evidence type="ECO:0000313" key="1">
    <source>
        <dbReference type="EMBL" id="RFZ90472.1"/>
    </source>
</evidence>
<dbReference type="Proteomes" id="UP000264217">
    <property type="component" value="Unassembled WGS sequence"/>
</dbReference>
<proteinExistence type="predicted"/>